<dbReference type="AlphaFoldDB" id="A0A1X2H8Z3"/>
<dbReference type="EMBL" id="MCGN01000007">
    <property type="protein sequence ID" value="ORY95033.1"/>
    <property type="molecule type" value="Genomic_DNA"/>
</dbReference>
<dbReference type="Proteomes" id="UP000242180">
    <property type="component" value="Unassembled WGS sequence"/>
</dbReference>
<organism evidence="1 2">
    <name type="scientific">Syncephalastrum racemosum</name>
    <name type="common">Filamentous fungus</name>
    <dbReference type="NCBI Taxonomy" id="13706"/>
    <lineage>
        <taxon>Eukaryota</taxon>
        <taxon>Fungi</taxon>
        <taxon>Fungi incertae sedis</taxon>
        <taxon>Mucoromycota</taxon>
        <taxon>Mucoromycotina</taxon>
        <taxon>Mucoromycetes</taxon>
        <taxon>Mucorales</taxon>
        <taxon>Syncephalastraceae</taxon>
        <taxon>Syncephalastrum</taxon>
    </lineage>
</organism>
<evidence type="ECO:0000313" key="2">
    <source>
        <dbReference type="Proteomes" id="UP000242180"/>
    </source>
</evidence>
<evidence type="ECO:0000313" key="1">
    <source>
        <dbReference type="EMBL" id="ORY95033.1"/>
    </source>
</evidence>
<reference evidence="1 2" key="1">
    <citation type="submission" date="2016-07" db="EMBL/GenBank/DDBJ databases">
        <title>Pervasive Adenine N6-methylation of Active Genes in Fungi.</title>
        <authorList>
            <consortium name="DOE Joint Genome Institute"/>
            <person name="Mondo S.J."/>
            <person name="Dannebaum R.O."/>
            <person name="Kuo R.C."/>
            <person name="Labutti K."/>
            <person name="Haridas S."/>
            <person name="Kuo A."/>
            <person name="Salamov A."/>
            <person name="Ahrendt S.R."/>
            <person name="Lipzen A."/>
            <person name="Sullivan W."/>
            <person name="Andreopoulos W.B."/>
            <person name="Clum A."/>
            <person name="Lindquist E."/>
            <person name="Daum C."/>
            <person name="Ramamoorthy G.K."/>
            <person name="Gryganskyi A."/>
            <person name="Culley D."/>
            <person name="Magnuson J.K."/>
            <person name="James T.Y."/>
            <person name="O'Malley M.A."/>
            <person name="Stajich J.E."/>
            <person name="Spatafora J.W."/>
            <person name="Visel A."/>
            <person name="Grigoriev I.V."/>
        </authorList>
    </citation>
    <scope>NUCLEOTIDE SEQUENCE [LARGE SCALE GENOMIC DNA]</scope>
    <source>
        <strain evidence="1 2">NRRL 2496</strain>
    </source>
</reference>
<protein>
    <submittedName>
        <fullName evidence="1">Uncharacterized protein</fullName>
    </submittedName>
</protein>
<keyword evidence="2" id="KW-1185">Reference proteome</keyword>
<gene>
    <name evidence="1" type="ORF">BCR43DRAFT_340861</name>
</gene>
<sequence length="210" mass="24203">MRAWTSLLNIRWKNSITYDVSVKQDQIKEQCRSIDSNFTFRTSSTVAPLDCIIVLHTPDINVPLAISLFLQPTYHLWIIKCALLMFHFIEAVLVTSSVTPRSWRRDSKIHRQHKLRRQRAVTVLLYHRSSMKLSSSILDLQLETEKSLLRRIRKLSAMGILRQYGKFAARNFSEAEVATASCFVACTRSTPYHTRTPEHHEGSLSRDAAC</sequence>
<accession>A0A1X2H8Z3</accession>
<comment type="caution">
    <text evidence="1">The sequence shown here is derived from an EMBL/GenBank/DDBJ whole genome shotgun (WGS) entry which is preliminary data.</text>
</comment>
<proteinExistence type="predicted"/>
<dbReference type="InParanoid" id="A0A1X2H8Z3"/>
<name>A0A1X2H8Z3_SYNRA</name>